<dbReference type="CDD" id="cd00009">
    <property type="entry name" value="AAA"/>
    <property type="match status" value="1"/>
</dbReference>
<keyword evidence="4" id="KW-0235">DNA replication</keyword>
<dbReference type="GO" id="GO:0005524">
    <property type="term" value="F:ATP binding"/>
    <property type="evidence" value="ECO:0007669"/>
    <property type="project" value="UniProtKB-KW"/>
</dbReference>
<name>A0A6J4VN56_9BACT</name>
<organism evidence="8">
    <name type="scientific">uncultured Thermomicrobiales bacterium</name>
    <dbReference type="NCBI Taxonomy" id="1645740"/>
    <lineage>
        <taxon>Bacteria</taxon>
        <taxon>Pseudomonadati</taxon>
        <taxon>Thermomicrobiota</taxon>
        <taxon>Thermomicrobia</taxon>
        <taxon>Thermomicrobiales</taxon>
        <taxon>environmental samples</taxon>
    </lineage>
</organism>
<evidence type="ECO:0000256" key="5">
    <source>
        <dbReference type="ARBA" id="ARBA00022741"/>
    </source>
</evidence>
<comment type="function">
    <text evidence="1">DNA-dependent ATPase that plays important roles in cellular responses to stalled DNA replication processes.</text>
</comment>
<dbReference type="PANTHER" id="PTHR13779:SF7">
    <property type="entry name" value="ATPASE WRNIP1"/>
    <property type="match status" value="1"/>
</dbReference>
<gene>
    <name evidence="8" type="ORF">AVDCRST_MAG59-4772</name>
</gene>
<sequence length="448" mass="48630">MESLDLFVANREEQLVRKAPLAARMRPRTLDDLVGQEEIVGPGTLLRKAIEADRLSSLILWGPPGSGKTTLAKIIAATTKGHFVPLSAVTSGVADIRAGIKEAKERLGMHGQRTVLFVDEIHRFNKGQQDALLPHVEDGTLVLIGATTENPSFEVNAPLLSRARVVILQSLDDAAVDRILRRALADPDRGLGEERLTIDEEALAFLANFANGDARWALNTLEWASLTTERGGTITAATAQMAAQRRASTYDKGGDAHFDAISALHKSLRGSDPDAALYWLARMLEHGDEPLYVARRLVRFASEDIGLADPQALLMAVAAQQAVHFIGMPEGSLALAELVTYLALAPKSNAVYVGYKAALADVVTTRNDPVPLHLRNAPTALMRDAGFGQGYKYAHDFDGAIVAQQNLPDNLAGRRYYDPSDRGFESELRRRLETIRTVDRVSEGTGGS</sequence>
<dbReference type="Gene3D" id="1.10.3710.10">
    <property type="entry name" value="DNA polymerase III clamp loader subunits, C-terminal domain"/>
    <property type="match status" value="1"/>
</dbReference>
<keyword evidence="6" id="KW-0067">ATP-binding</keyword>
<dbReference type="Gene3D" id="3.40.50.300">
    <property type="entry name" value="P-loop containing nucleotide triphosphate hydrolases"/>
    <property type="match status" value="1"/>
</dbReference>
<dbReference type="Gene3D" id="1.20.272.10">
    <property type="match status" value="1"/>
</dbReference>
<dbReference type="InterPro" id="IPR003593">
    <property type="entry name" value="AAA+_ATPase"/>
</dbReference>
<dbReference type="FunFam" id="3.40.50.300:FF:000137">
    <property type="entry name" value="Replication-associated recombination protein A"/>
    <property type="match status" value="1"/>
</dbReference>
<dbReference type="InterPro" id="IPR003959">
    <property type="entry name" value="ATPase_AAA_core"/>
</dbReference>
<dbReference type="InterPro" id="IPR021886">
    <property type="entry name" value="MgsA_C"/>
</dbReference>
<accession>A0A6J4VN56</accession>
<evidence type="ECO:0000256" key="1">
    <source>
        <dbReference type="ARBA" id="ARBA00002393"/>
    </source>
</evidence>
<dbReference type="FunFam" id="1.10.8.60:FF:000029">
    <property type="entry name" value="Replication-associated recombination protein A"/>
    <property type="match status" value="1"/>
</dbReference>
<dbReference type="Gene3D" id="1.10.8.60">
    <property type="match status" value="1"/>
</dbReference>
<dbReference type="GO" id="GO:0008047">
    <property type="term" value="F:enzyme activator activity"/>
    <property type="evidence" value="ECO:0007669"/>
    <property type="project" value="TreeGrafter"/>
</dbReference>
<reference evidence="8" key="1">
    <citation type="submission" date="2020-02" db="EMBL/GenBank/DDBJ databases">
        <authorList>
            <person name="Meier V. D."/>
        </authorList>
    </citation>
    <scope>NUCLEOTIDE SEQUENCE</scope>
    <source>
        <strain evidence="8">AVDCRST_MAG59</strain>
    </source>
</reference>
<evidence type="ECO:0000313" key="8">
    <source>
        <dbReference type="EMBL" id="CAA9580873.1"/>
    </source>
</evidence>
<evidence type="ECO:0000256" key="3">
    <source>
        <dbReference type="ARBA" id="ARBA00020776"/>
    </source>
</evidence>
<dbReference type="Pfam" id="PF16193">
    <property type="entry name" value="AAA_assoc_2"/>
    <property type="match status" value="1"/>
</dbReference>
<dbReference type="SMART" id="SM00382">
    <property type="entry name" value="AAA"/>
    <property type="match status" value="1"/>
</dbReference>
<dbReference type="Pfam" id="PF12002">
    <property type="entry name" value="MgsA_C"/>
    <property type="match status" value="1"/>
</dbReference>
<evidence type="ECO:0000256" key="2">
    <source>
        <dbReference type="ARBA" id="ARBA00008959"/>
    </source>
</evidence>
<dbReference type="CDD" id="cd18139">
    <property type="entry name" value="HLD_clamp_RarA"/>
    <property type="match status" value="1"/>
</dbReference>
<evidence type="ECO:0000259" key="7">
    <source>
        <dbReference type="SMART" id="SM00382"/>
    </source>
</evidence>
<evidence type="ECO:0000256" key="6">
    <source>
        <dbReference type="ARBA" id="ARBA00022840"/>
    </source>
</evidence>
<dbReference type="InterPro" id="IPR008921">
    <property type="entry name" value="DNA_pol3_clamp-load_cplx_C"/>
</dbReference>
<dbReference type="GO" id="GO:0006261">
    <property type="term" value="P:DNA-templated DNA replication"/>
    <property type="evidence" value="ECO:0007669"/>
    <property type="project" value="TreeGrafter"/>
</dbReference>
<dbReference type="Pfam" id="PF00004">
    <property type="entry name" value="AAA"/>
    <property type="match status" value="1"/>
</dbReference>
<dbReference type="InterPro" id="IPR032423">
    <property type="entry name" value="AAA_assoc_2"/>
</dbReference>
<feature type="domain" description="AAA+ ATPase" evidence="7">
    <location>
        <begin position="54"/>
        <end position="173"/>
    </location>
</feature>
<dbReference type="PANTHER" id="PTHR13779">
    <property type="entry name" value="WERNER HELICASE-INTERACTING PROTEIN 1 FAMILY MEMBER"/>
    <property type="match status" value="1"/>
</dbReference>
<comment type="similarity">
    <text evidence="2">Belongs to the AAA ATPase family. RarA/MGS1/WRNIP1 subfamily.</text>
</comment>
<dbReference type="SUPFAM" id="SSF52540">
    <property type="entry name" value="P-loop containing nucleoside triphosphate hydrolases"/>
    <property type="match status" value="1"/>
</dbReference>
<dbReference type="InterPro" id="IPR027417">
    <property type="entry name" value="P-loop_NTPase"/>
</dbReference>
<dbReference type="FunFam" id="1.20.272.10:FF:000001">
    <property type="entry name" value="Putative AAA family ATPase"/>
    <property type="match status" value="1"/>
</dbReference>
<keyword evidence="5" id="KW-0547">Nucleotide-binding</keyword>
<dbReference type="EMBL" id="CADCWF010000343">
    <property type="protein sequence ID" value="CAA9580873.1"/>
    <property type="molecule type" value="Genomic_DNA"/>
</dbReference>
<dbReference type="SUPFAM" id="SSF48019">
    <property type="entry name" value="post-AAA+ oligomerization domain-like"/>
    <property type="match status" value="1"/>
</dbReference>
<dbReference type="GO" id="GO:0000731">
    <property type="term" value="P:DNA synthesis involved in DNA repair"/>
    <property type="evidence" value="ECO:0007669"/>
    <property type="project" value="TreeGrafter"/>
</dbReference>
<dbReference type="GO" id="GO:0003677">
    <property type="term" value="F:DNA binding"/>
    <property type="evidence" value="ECO:0007669"/>
    <property type="project" value="InterPro"/>
</dbReference>
<dbReference type="GO" id="GO:0016887">
    <property type="term" value="F:ATP hydrolysis activity"/>
    <property type="evidence" value="ECO:0007669"/>
    <property type="project" value="InterPro"/>
</dbReference>
<dbReference type="GO" id="GO:0017116">
    <property type="term" value="F:single-stranded DNA helicase activity"/>
    <property type="evidence" value="ECO:0007669"/>
    <property type="project" value="TreeGrafter"/>
</dbReference>
<dbReference type="InterPro" id="IPR051314">
    <property type="entry name" value="AAA_ATPase_RarA/MGS1/WRNIP1"/>
</dbReference>
<dbReference type="AlphaFoldDB" id="A0A6J4VN56"/>
<protein>
    <recommendedName>
        <fullName evidence="3">Replication-associated recombination protein A</fullName>
    </recommendedName>
</protein>
<evidence type="ECO:0000256" key="4">
    <source>
        <dbReference type="ARBA" id="ARBA00022705"/>
    </source>
</evidence>
<proteinExistence type="inferred from homology"/>